<evidence type="ECO:0000313" key="2">
    <source>
        <dbReference type="EMBL" id="PAV21538.1"/>
    </source>
</evidence>
<proteinExistence type="predicted"/>
<evidence type="ECO:0000313" key="3">
    <source>
        <dbReference type="Proteomes" id="UP000217199"/>
    </source>
</evidence>
<comment type="caution">
    <text evidence="2">The sequence shown here is derived from an EMBL/GenBank/DDBJ whole genome shotgun (WGS) entry which is preliminary data.</text>
</comment>
<organism evidence="2 3">
    <name type="scientific">Pyrrhoderma noxium</name>
    <dbReference type="NCBI Taxonomy" id="2282107"/>
    <lineage>
        <taxon>Eukaryota</taxon>
        <taxon>Fungi</taxon>
        <taxon>Dikarya</taxon>
        <taxon>Basidiomycota</taxon>
        <taxon>Agaricomycotina</taxon>
        <taxon>Agaricomycetes</taxon>
        <taxon>Hymenochaetales</taxon>
        <taxon>Hymenochaetaceae</taxon>
        <taxon>Pyrrhoderma</taxon>
    </lineage>
</organism>
<feature type="transmembrane region" description="Helical" evidence="1">
    <location>
        <begin position="250"/>
        <end position="270"/>
    </location>
</feature>
<feature type="transmembrane region" description="Helical" evidence="1">
    <location>
        <begin position="50"/>
        <end position="78"/>
    </location>
</feature>
<sequence>MRVEGGNMTLYTTLSLVCQTLLYGVFITLLPLSGYYLIKNKEETKANRRMFYMSLFMFFLSTLYWASSVANLIVTIHVFLLSDKNPTRSIAFSLFPLLNAIITINYFLSDGVVVWRAWVICRDSRVKMLTLPIFFLLCLFACICVTIGFRAYMTFPQNDNKLNYAIDVSQVTGLVLSFFTNISATAAIWYQFWQHRREVSSTLREVQRSNTKVERILLLLIESGLIYCLSGVVVLISVFVRLPSGTLGDIYHPIHVQVAGIYPTVVFLLVSKERSYKEHSYISGNIITIPATRTKPNNITSINFGDNPLLSNISDTSEISAELVHVQPPLAEGNKQSKCD</sequence>
<feature type="transmembrane region" description="Helical" evidence="1">
    <location>
        <begin position="213"/>
        <end position="238"/>
    </location>
</feature>
<feature type="transmembrane region" description="Helical" evidence="1">
    <location>
        <begin position="90"/>
        <end position="108"/>
    </location>
</feature>
<accession>A0A286UPN0</accession>
<keyword evidence="1" id="KW-0472">Membrane</keyword>
<feature type="transmembrane region" description="Helical" evidence="1">
    <location>
        <begin position="173"/>
        <end position="192"/>
    </location>
</feature>
<protein>
    <recommendedName>
        <fullName evidence="4">G-protein coupled receptors family 1 profile domain-containing protein</fullName>
    </recommendedName>
</protein>
<dbReference type="OrthoDB" id="3214103at2759"/>
<name>A0A286UPN0_9AGAM</name>
<gene>
    <name evidence="2" type="ORF">PNOK_0149500</name>
</gene>
<keyword evidence="3" id="KW-1185">Reference proteome</keyword>
<feature type="transmembrane region" description="Helical" evidence="1">
    <location>
        <begin position="20"/>
        <end position="38"/>
    </location>
</feature>
<evidence type="ECO:0000256" key="1">
    <source>
        <dbReference type="SAM" id="Phobius"/>
    </source>
</evidence>
<dbReference type="Proteomes" id="UP000217199">
    <property type="component" value="Unassembled WGS sequence"/>
</dbReference>
<dbReference type="EMBL" id="NBII01000002">
    <property type="protein sequence ID" value="PAV21538.1"/>
    <property type="molecule type" value="Genomic_DNA"/>
</dbReference>
<feature type="transmembrane region" description="Helical" evidence="1">
    <location>
        <begin position="129"/>
        <end position="153"/>
    </location>
</feature>
<dbReference type="AlphaFoldDB" id="A0A286UPN0"/>
<keyword evidence="1" id="KW-1133">Transmembrane helix</keyword>
<reference evidence="2 3" key="1">
    <citation type="journal article" date="2017" name="Mol. Ecol.">
        <title>Comparative and population genomic landscape of Phellinus noxius: A hypervariable fungus causing root rot in trees.</title>
        <authorList>
            <person name="Chung C.L."/>
            <person name="Lee T.J."/>
            <person name="Akiba M."/>
            <person name="Lee H.H."/>
            <person name="Kuo T.H."/>
            <person name="Liu D."/>
            <person name="Ke H.M."/>
            <person name="Yokoi T."/>
            <person name="Roa M.B."/>
            <person name="Lu M.J."/>
            <person name="Chang Y.Y."/>
            <person name="Ann P.J."/>
            <person name="Tsai J.N."/>
            <person name="Chen C.Y."/>
            <person name="Tzean S.S."/>
            <person name="Ota Y."/>
            <person name="Hattori T."/>
            <person name="Sahashi N."/>
            <person name="Liou R.F."/>
            <person name="Kikuchi T."/>
            <person name="Tsai I.J."/>
        </authorList>
    </citation>
    <scope>NUCLEOTIDE SEQUENCE [LARGE SCALE GENOMIC DNA]</scope>
    <source>
        <strain evidence="2 3">FFPRI411160</strain>
    </source>
</reference>
<evidence type="ECO:0008006" key="4">
    <source>
        <dbReference type="Google" id="ProtNLM"/>
    </source>
</evidence>
<keyword evidence="1" id="KW-0812">Transmembrane</keyword>
<dbReference type="InParanoid" id="A0A286UPN0"/>